<reference evidence="3 4" key="1">
    <citation type="submission" date="2020-08" db="EMBL/GenBank/DDBJ databases">
        <title>Sequencing the genomes of 1000 actinobacteria strains.</title>
        <authorList>
            <person name="Klenk H.-P."/>
        </authorList>
    </citation>
    <scope>NUCLEOTIDE SEQUENCE [LARGE SCALE GENOMIC DNA]</scope>
    <source>
        <strain evidence="3 4">DSM 44551</strain>
    </source>
</reference>
<name>A0A7W8QHP9_9ACTN</name>
<sequence length="205" mass="23078">MSIGETAPPDRPLTVEDLERMPDDGRRYELADGRLDVSPAPSSLHSVVEGRLIYHLTASAPRGRYTIAPNAGINFNADRTHHRIPDVSVFRREDYEKPSFTRPPVLAIEVLSPESTFRDNHTKRREYAEFGIESYWIVNPSEDKPGIIAFRLHQGIYREVAQVNGEDVFTAETPFPVSVVPYWLVDQTGPWEEHIGGPGPAEEEG</sequence>
<protein>
    <submittedName>
        <fullName evidence="3">Uma2 family endonuclease</fullName>
    </submittedName>
</protein>
<evidence type="ECO:0000256" key="1">
    <source>
        <dbReference type="SAM" id="MobiDB-lite"/>
    </source>
</evidence>
<dbReference type="InterPro" id="IPR011335">
    <property type="entry name" value="Restrct_endonuc-II-like"/>
</dbReference>
<dbReference type="GO" id="GO:0004519">
    <property type="term" value="F:endonuclease activity"/>
    <property type="evidence" value="ECO:0007669"/>
    <property type="project" value="UniProtKB-KW"/>
</dbReference>
<dbReference type="Proteomes" id="UP000572635">
    <property type="component" value="Unassembled WGS sequence"/>
</dbReference>
<dbReference type="EMBL" id="JACHDB010000001">
    <property type="protein sequence ID" value="MBB5430678.1"/>
    <property type="molecule type" value="Genomic_DNA"/>
</dbReference>
<feature type="region of interest" description="Disordered" evidence="1">
    <location>
        <begin position="1"/>
        <end position="23"/>
    </location>
</feature>
<dbReference type="Pfam" id="PF05685">
    <property type="entry name" value="Uma2"/>
    <property type="match status" value="1"/>
</dbReference>
<feature type="domain" description="Putative restriction endonuclease" evidence="2">
    <location>
        <begin position="15"/>
        <end position="176"/>
    </location>
</feature>
<keyword evidence="3" id="KW-0540">Nuclease</keyword>
<dbReference type="Gene3D" id="3.90.1570.10">
    <property type="entry name" value="tt1808, chain A"/>
    <property type="match status" value="1"/>
</dbReference>
<organism evidence="3 4">
    <name type="scientific">Nocardiopsis composta</name>
    <dbReference type="NCBI Taxonomy" id="157465"/>
    <lineage>
        <taxon>Bacteria</taxon>
        <taxon>Bacillati</taxon>
        <taxon>Actinomycetota</taxon>
        <taxon>Actinomycetes</taxon>
        <taxon>Streptosporangiales</taxon>
        <taxon>Nocardiopsidaceae</taxon>
        <taxon>Nocardiopsis</taxon>
    </lineage>
</organism>
<dbReference type="SUPFAM" id="SSF52980">
    <property type="entry name" value="Restriction endonuclease-like"/>
    <property type="match status" value="1"/>
</dbReference>
<dbReference type="InterPro" id="IPR012296">
    <property type="entry name" value="Nuclease_put_TT1808"/>
</dbReference>
<evidence type="ECO:0000313" key="3">
    <source>
        <dbReference type="EMBL" id="MBB5430678.1"/>
    </source>
</evidence>
<comment type="caution">
    <text evidence="3">The sequence shown here is derived from an EMBL/GenBank/DDBJ whole genome shotgun (WGS) entry which is preliminary data.</text>
</comment>
<accession>A0A7W8QHP9</accession>
<keyword evidence="4" id="KW-1185">Reference proteome</keyword>
<dbReference type="PANTHER" id="PTHR34107">
    <property type="entry name" value="SLL0198 PROTEIN-RELATED"/>
    <property type="match status" value="1"/>
</dbReference>
<feature type="compositionally biased region" description="Basic and acidic residues" evidence="1">
    <location>
        <begin position="13"/>
        <end position="23"/>
    </location>
</feature>
<evidence type="ECO:0000313" key="4">
    <source>
        <dbReference type="Proteomes" id="UP000572635"/>
    </source>
</evidence>
<keyword evidence="3" id="KW-0378">Hydrolase</keyword>
<proteinExistence type="predicted"/>
<keyword evidence="3" id="KW-0255">Endonuclease</keyword>
<dbReference type="AlphaFoldDB" id="A0A7W8QHP9"/>
<dbReference type="PANTHER" id="PTHR34107:SF4">
    <property type="entry name" value="SLL1222 PROTEIN"/>
    <property type="match status" value="1"/>
</dbReference>
<gene>
    <name evidence="3" type="ORF">HDA36_000762</name>
</gene>
<evidence type="ECO:0000259" key="2">
    <source>
        <dbReference type="Pfam" id="PF05685"/>
    </source>
</evidence>
<dbReference type="CDD" id="cd06260">
    <property type="entry name" value="DUF820-like"/>
    <property type="match status" value="1"/>
</dbReference>
<dbReference type="InterPro" id="IPR008538">
    <property type="entry name" value="Uma2"/>
</dbReference>